<protein>
    <submittedName>
        <fullName evidence="10">MFS transporter</fullName>
    </submittedName>
</protein>
<dbReference type="GO" id="GO:0022857">
    <property type="term" value="F:transmembrane transporter activity"/>
    <property type="evidence" value="ECO:0007669"/>
    <property type="project" value="InterPro"/>
</dbReference>
<evidence type="ECO:0000256" key="5">
    <source>
        <dbReference type="ARBA" id="ARBA00022989"/>
    </source>
</evidence>
<evidence type="ECO:0000256" key="2">
    <source>
        <dbReference type="ARBA" id="ARBA00010992"/>
    </source>
</evidence>
<feature type="transmembrane region" description="Helical" evidence="8">
    <location>
        <begin position="330"/>
        <end position="350"/>
    </location>
</feature>
<evidence type="ECO:0000256" key="4">
    <source>
        <dbReference type="ARBA" id="ARBA00022692"/>
    </source>
</evidence>
<dbReference type="PROSITE" id="PS00216">
    <property type="entry name" value="SUGAR_TRANSPORT_1"/>
    <property type="match status" value="2"/>
</dbReference>
<evidence type="ECO:0000256" key="3">
    <source>
        <dbReference type="ARBA" id="ARBA00022448"/>
    </source>
</evidence>
<feature type="domain" description="Major facilitator superfamily (MFS) profile" evidence="9">
    <location>
        <begin position="12"/>
        <end position="512"/>
    </location>
</feature>
<feature type="transmembrane region" description="Helical" evidence="8">
    <location>
        <begin position="456"/>
        <end position="477"/>
    </location>
</feature>
<comment type="subcellular location">
    <subcellularLocation>
        <location evidence="1">Membrane</location>
        <topology evidence="1">Multi-pass membrane protein</topology>
    </subcellularLocation>
</comment>
<comment type="caution">
    <text evidence="10">The sequence shown here is derived from an EMBL/GenBank/DDBJ whole genome shotgun (WGS) entry which is preliminary data.</text>
</comment>
<accession>A0A2A5JPT0</accession>
<dbReference type="PANTHER" id="PTHR48023:SF4">
    <property type="entry name" value="D-XYLOSE-PROTON SYMPORTER-LIKE 2"/>
    <property type="match status" value="1"/>
</dbReference>
<feature type="transmembrane region" description="Helical" evidence="8">
    <location>
        <begin position="265"/>
        <end position="288"/>
    </location>
</feature>
<dbReference type="PROSITE" id="PS50850">
    <property type="entry name" value="MFS"/>
    <property type="match status" value="1"/>
</dbReference>
<dbReference type="PANTHER" id="PTHR48023">
    <property type="entry name" value="D-XYLOSE-PROTON SYMPORTER-LIKE 2"/>
    <property type="match status" value="1"/>
</dbReference>
<keyword evidence="3 7" id="KW-0813">Transport</keyword>
<feature type="transmembrane region" description="Helical" evidence="8">
    <location>
        <begin position="135"/>
        <end position="158"/>
    </location>
</feature>
<dbReference type="Proteomes" id="UP000228621">
    <property type="component" value="Unassembled WGS sequence"/>
</dbReference>
<dbReference type="InterPro" id="IPR005828">
    <property type="entry name" value="MFS_sugar_transport-like"/>
</dbReference>
<feature type="transmembrane region" description="Helical" evidence="8">
    <location>
        <begin position="422"/>
        <end position="444"/>
    </location>
</feature>
<keyword evidence="4 8" id="KW-0812">Transmembrane</keyword>
<dbReference type="PRINTS" id="PR00171">
    <property type="entry name" value="SUGRTRNSPORT"/>
</dbReference>
<feature type="transmembrane region" description="Helical" evidence="8">
    <location>
        <begin position="12"/>
        <end position="37"/>
    </location>
</feature>
<evidence type="ECO:0000313" key="10">
    <source>
        <dbReference type="EMBL" id="PCK31377.1"/>
    </source>
</evidence>
<dbReference type="SUPFAM" id="SSF103473">
    <property type="entry name" value="MFS general substrate transporter"/>
    <property type="match status" value="1"/>
</dbReference>
<dbReference type="InterPro" id="IPR050820">
    <property type="entry name" value="MFS_Sugar_Transporter"/>
</dbReference>
<organism evidence="10 11">
    <name type="scientific">Pseudoalteromonas piscicida</name>
    <dbReference type="NCBI Taxonomy" id="43662"/>
    <lineage>
        <taxon>Bacteria</taxon>
        <taxon>Pseudomonadati</taxon>
        <taxon>Pseudomonadota</taxon>
        <taxon>Gammaproteobacteria</taxon>
        <taxon>Alteromonadales</taxon>
        <taxon>Pseudoalteromonadaceae</taxon>
        <taxon>Pseudoalteromonas</taxon>
    </lineage>
</organism>
<dbReference type="Gene3D" id="1.20.1250.20">
    <property type="entry name" value="MFS general substrate transporter like domains"/>
    <property type="match status" value="3"/>
</dbReference>
<feature type="transmembrane region" description="Helical" evidence="8">
    <location>
        <begin position="103"/>
        <end position="123"/>
    </location>
</feature>
<sequence>MTGLTISSAVKYTLIVSLGGFIFGFDASVISGAIGFIGEAFKLTAWQQGIVVSAPTLGGLIATLMAGPVADAIGRKRTLLMTACLYFVSAIGSALAPSFEALVLARFVGGMAFCSLMVAPMYIAEISLPEQRGRLVSVNQLNIVIGLVISYFTNYFLLQLSHSDVAWVTSWHIDTQTWRWMLGVEAIPALAWVLLLLLLPRSPRWLLMKHQTAEAKRALISLFGRSQAQQQFVSITAALPNAQLSSVSIASKLGRLFSKRMRIPLIVGVVLAVAQQVTGINVVFFYAPTIFEQSGIGTDAAFLQAIWIGLINVLFTIVALLTIDKIGRRPLLLTGLTGICLSMALCSWGFKQATYQLNDAGVIAIQQKTTNFPSQALTPIVGRTFHSDVEFNQALQQRLTADEYRQHKSSIFAQSITMPAKWVLFGISLFVASFAMSLGPVMWVMFSEIFPNAIRAVAISVVGVINNAASFTVQLVFPWELAYLGASTTFLLYSVFSIISFALVLLFVEETKGKTLEQLSEFCGETIDSKVG</sequence>
<evidence type="ECO:0000256" key="6">
    <source>
        <dbReference type="ARBA" id="ARBA00023136"/>
    </source>
</evidence>
<feature type="transmembrane region" description="Helical" evidence="8">
    <location>
        <begin position="300"/>
        <end position="323"/>
    </location>
</feature>
<dbReference type="AlphaFoldDB" id="A0A2A5JPT0"/>
<reference evidence="11" key="1">
    <citation type="journal article" date="2019" name="Genome Announc.">
        <title>Draft Genome Sequence of Pseudoalteromonas piscicida Strain 36Y ROTHPW, an Hypersaline Seawater Isolate from the South Coast of Sonora, Mexico.</title>
        <authorList>
            <person name="Sanchez-Diaz R."/>
            <person name="Molina-Garza Z.J."/>
            <person name="Cruz-Suarez L.E."/>
            <person name="Selvin J."/>
            <person name="Kiran G.S."/>
            <person name="Ibarra-Gamez J.C."/>
            <person name="Gomez-Gil B."/>
            <person name="Galaviz-Silva L."/>
        </authorList>
    </citation>
    <scope>NUCLEOTIDE SEQUENCE [LARGE SCALE GENOMIC DNA]</scope>
    <source>
        <strain evidence="11">36Y_RITHPW</strain>
    </source>
</reference>
<dbReference type="InterPro" id="IPR003663">
    <property type="entry name" value="Sugar/inositol_transpt"/>
</dbReference>
<name>A0A2A5JPT0_PSEO7</name>
<gene>
    <name evidence="10" type="ORF">CEX98_12935</name>
</gene>
<feature type="transmembrane region" description="Helical" evidence="8">
    <location>
        <begin position="483"/>
        <end position="508"/>
    </location>
</feature>
<keyword evidence="11" id="KW-1185">Reference proteome</keyword>
<keyword evidence="5 8" id="KW-1133">Transmembrane helix</keyword>
<dbReference type="InterPro" id="IPR020846">
    <property type="entry name" value="MFS_dom"/>
</dbReference>
<evidence type="ECO:0000256" key="1">
    <source>
        <dbReference type="ARBA" id="ARBA00004141"/>
    </source>
</evidence>
<dbReference type="NCBIfam" id="TIGR00879">
    <property type="entry name" value="SP"/>
    <property type="match status" value="1"/>
</dbReference>
<dbReference type="OrthoDB" id="5368493at2"/>
<proteinExistence type="inferred from homology"/>
<dbReference type="EMBL" id="NKHF01000056">
    <property type="protein sequence ID" value="PCK31377.1"/>
    <property type="molecule type" value="Genomic_DNA"/>
</dbReference>
<dbReference type="InterPro" id="IPR005829">
    <property type="entry name" value="Sugar_transporter_CS"/>
</dbReference>
<feature type="transmembrane region" description="Helical" evidence="8">
    <location>
        <begin position="79"/>
        <end position="97"/>
    </location>
</feature>
<keyword evidence="6 8" id="KW-0472">Membrane</keyword>
<feature type="transmembrane region" description="Helical" evidence="8">
    <location>
        <begin position="178"/>
        <end position="199"/>
    </location>
</feature>
<comment type="similarity">
    <text evidence="2 7">Belongs to the major facilitator superfamily. Sugar transporter (TC 2.A.1.1) family.</text>
</comment>
<dbReference type="RefSeq" id="WP_099642483.1">
    <property type="nucleotide sequence ID" value="NZ_NKHF01000056.1"/>
</dbReference>
<feature type="transmembrane region" description="Helical" evidence="8">
    <location>
        <begin position="49"/>
        <end position="67"/>
    </location>
</feature>
<dbReference type="GO" id="GO:0016020">
    <property type="term" value="C:membrane"/>
    <property type="evidence" value="ECO:0007669"/>
    <property type="project" value="UniProtKB-SubCell"/>
</dbReference>
<evidence type="ECO:0000259" key="9">
    <source>
        <dbReference type="PROSITE" id="PS50850"/>
    </source>
</evidence>
<dbReference type="Pfam" id="PF00083">
    <property type="entry name" value="Sugar_tr"/>
    <property type="match status" value="2"/>
</dbReference>
<evidence type="ECO:0000313" key="11">
    <source>
        <dbReference type="Proteomes" id="UP000228621"/>
    </source>
</evidence>
<evidence type="ECO:0000256" key="7">
    <source>
        <dbReference type="RuleBase" id="RU003346"/>
    </source>
</evidence>
<dbReference type="InterPro" id="IPR036259">
    <property type="entry name" value="MFS_trans_sf"/>
</dbReference>
<evidence type="ECO:0000256" key="8">
    <source>
        <dbReference type="SAM" id="Phobius"/>
    </source>
</evidence>